<dbReference type="PROSITE" id="PS50067">
    <property type="entry name" value="KINESIN_MOTOR_2"/>
    <property type="match status" value="1"/>
</dbReference>
<dbReference type="InterPro" id="IPR027640">
    <property type="entry name" value="Kinesin-like_fam"/>
</dbReference>
<dbReference type="GO" id="GO:0007018">
    <property type="term" value="P:microtubule-based movement"/>
    <property type="evidence" value="ECO:0007669"/>
    <property type="project" value="InterPro"/>
</dbReference>
<dbReference type="SMART" id="SM00129">
    <property type="entry name" value="KISc"/>
    <property type="match status" value="1"/>
</dbReference>
<reference evidence="9" key="1">
    <citation type="submission" date="2022-11" db="UniProtKB">
        <authorList>
            <consortium name="WormBaseParasite"/>
        </authorList>
    </citation>
    <scope>IDENTIFICATION</scope>
</reference>
<sequence length="539" mass="61163">MRRINEEAILVQSDVTVNADSLEDNKLKVFLRIRPSTERELISDLGFSCDYVFDGDASQLSVYQKITPDLLQSFVDGRNVCIFAYGQTGSGRLTGDKISHLRPNWEDIYGCPLKLISAIWNCILGNKADLGLLPRFVEEVLQKVSADIKEETVSIEVSFYEIYKEKVYDLLSHKKNVLKVRGAEKVYLEDLTAFPIKNWNDFKEVLMFGLSKRATSATLVNETSSRSHAIFQMKLRKNHEQMVGVEVKSFVVVSDCYFVDLAGSERLSFTQGGDRAETAAINCSLLALQKVIECKANGGSAFVNYRESVLTRLLKECFGGNSKTALLATISSGVEYRQFTLQTLRFSMNAGKVHQFPKQNVDPLFQAIQCLKAKNESMEAELKKLRRGHIEETSAEMVRCKEGRLKSEKNAVCQGYQQIPSVALVPHISDQSALKIAELEQRIESYKNLVVHKDQAIEHGVMKRRLILSGGYSSHIFGGYAIKSKENRDGIRTTEKSSQKIMYEKEKLEKEMIIRQECRKEMEELKAKHEQVKKERILH</sequence>
<evidence type="ECO:0000256" key="6">
    <source>
        <dbReference type="SAM" id="Coils"/>
    </source>
</evidence>
<protein>
    <submittedName>
        <fullName evidence="9">Kinesin motor domain-containing protein</fullName>
    </submittedName>
</protein>
<keyword evidence="8" id="KW-1185">Reference proteome</keyword>
<dbReference type="Gene3D" id="3.40.850.10">
    <property type="entry name" value="Kinesin motor domain"/>
    <property type="match status" value="1"/>
</dbReference>
<dbReference type="AlphaFoldDB" id="A0A915E350"/>
<dbReference type="GO" id="GO:0005874">
    <property type="term" value="C:microtubule"/>
    <property type="evidence" value="ECO:0007669"/>
    <property type="project" value="TreeGrafter"/>
</dbReference>
<dbReference type="GO" id="GO:0005524">
    <property type="term" value="F:ATP binding"/>
    <property type="evidence" value="ECO:0007669"/>
    <property type="project" value="UniProtKB-KW"/>
</dbReference>
<feature type="coiled-coil region" evidence="6">
    <location>
        <begin position="429"/>
        <end position="456"/>
    </location>
</feature>
<evidence type="ECO:0000256" key="2">
    <source>
        <dbReference type="ARBA" id="ARBA00022741"/>
    </source>
</evidence>
<dbReference type="GO" id="GO:0005871">
    <property type="term" value="C:kinesin complex"/>
    <property type="evidence" value="ECO:0007669"/>
    <property type="project" value="TreeGrafter"/>
</dbReference>
<keyword evidence="3" id="KW-0067">ATP-binding</keyword>
<dbReference type="InterPro" id="IPR027417">
    <property type="entry name" value="P-loop_NTPase"/>
</dbReference>
<name>A0A915E350_9BILA</name>
<comment type="subcellular location">
    <subcellularLocation>
        <location evidence="1">Cytoplasm</location>
        <location evidence="1">Cytoskeleton</location>
    </subcellularLocation>
</comment>
<keyword evidence="4" id="KW-0963">Cytoplasm</keyword>
<evidence type="ECO:0000256" key="3">
    <source>
        <dbReference type="ARBA" id="ARBA00022840"/>
    </source>
</evidence>
<evidence type="ECO:0000313" key="8">
    <source>
        <dbReference type="Proteomes" id="UP000887574"/>
    </source>
</evidence>
<dbReference type="InterPro" id="IPR036961">
    <property type="entry name" value="Kinesin_motor_dom_sf"/>
</dbReference>
<organism evidence="8 9">
    <name type="scientific">Ditylenchus dipsaci</name>
    <dbReference type="NCBI Taxonomy" id="166011"/>
    <lineage>
        <taxon>Eukaryota</taxon>
        <taxon>Metazoa</taxon>
        <taxon>Ecdysozoa</taxon>
        <taxon>Nematoda</taxon>
        <taxon>Chromadorea</taxon>
        <taxon>Rhabditida</taxon>
        <taxon>Tylenchina</taxon>
        <taxon>Tylenchomorpha</taxon>
        <taxon>Sphaerularioidea</taxon>
        <taxon>Anguinidae</taxon>
        <taxon>Anguininae</taxon>
        <taxon>Ditylenchus</taxon>
    </lineage>
</organism>
<dbReference type="PANTHER" id="PTHR24115">
    <property type="entry name" value="KINESIN-RELATED"/>
    <property type="match status" value="1"/>
</dbReference>
<dbReference type="GO" id="GO:0008017">
    <property type="term" value="F:microtubule binding"/>
    <property type="evidence" value="ECO:0007669"/>
    <property type="project" value="InterPro"/>
</dbReference>
<comment type="similarity">
    <text evidence="5">Belongs to the TRAFAC class myosin-kinesin ATPase superfamily. Kinesin family.</text>
</comment>
<evidence type="ECO:0000256" key="4">
    <source>
        <dbReference type="ARBA" id="ARBA00023212"/>
    </source>
</evidence>
<dbReference type="WBParaSite" id="jg25348.2">
    <property type="protein sequence ID" value="jg25348.2"/>
    <property type="gene ID" value="jg25348"/>
</dbReference>
<feature type="domain" description="Kinesin motor" evidence="7">
    <location>
        <begin position="26"/>
        <end position="353"/>
    </location>
</feature>
<dbReference type="SUPFAM" id="SSF52540">
    <property type="entry name" value="P-loop containing nucleoside triphosphate hydrolases"/>
    <property type="match status" value="1"/>
</dbReference>
<keyword evidence="4" id="KW-0206">Cytoskeleton</keyword>
<dbReference type="InterPro" id="IPR001752">
    <property type="entry name" value="Kinesin_motor_dom"/>
</dbReference>
<evidence type="ECO:0000313" key="9">
    <source>
        <dbReference type="WBParaSite" id="jg25348.2"/>
    </source>
</evidence>
<proteinExistence type="inferred from homology"/>
<comment type="caution">
    <text evidence="5">Lacks conserved residue(s) required for the propagation of feature annotation.</text>
</comment>
<dbReference type="GO" id="GO:0016887">
    <property type="term" value="F:ATP hydrolysis activity"/>
    <property type="evidence" value="ECO:0007669"/>
    <property type="project" value="TreeGrafter"/>
</dbReference>
<feature type="coiled-coil region" evidence="6">
    <location>
        <begin position="508"/>
        <end position="535"/>
    </location>
</feature>
<dbReference type="Pfam" id="PF00225">
    <property type="entry name" value="Kinesin"/>
    <property type="match status" value="1"/>
</dbReference>
<dbReference type="PRINTS" id="PR00380">
    <property type="entry name" value="KINESINHEAVY"/>
</dbReference>
<evidence type="ECO:0000256" key="1">
    <source>
        <dbReference type="ARBA" id="ARBA00004245"/>
    </source>
</evidence>
<keyword evidence="6" id="KW-0175">Coiled coil</keyword>
<dbReference type="GO" id="GO:0003777">
    <property type="term" value="F:microtubule motor activity"/>
    <property type="evidence" value="ECO:0007669"/>
    <property type="project" value="InterPro"/>
</dbReference>
<keyword evidence="2" id="KW-0547">Nucleotide-binding</keyword>
<dbReference type="Proteomes" id="UP000887574">
    <property type="component" value="Unplaced"/>
</dbReference>
<dbReference type="PANTHER" id="PTHR24115:SF546">
    <property type="entry name" value="KINESIN-LIKE PROTEIN KIF14"/>
    <property type="match status" value="1"/>
</dbReference>
<accession>A0A915E350</accession>
<evidence type="ECO:0000256" key="5">
    <source>
        <dbReference type="PROSITE-ProRule" id="PRU00283"/>
    </source>
</evidence>
<evidence type="ECO:0000259" key="7">
    <source>
        <dbReference type="PROSITE" id="PS50067"/>
    </source>
</evidence>